<dbReference type="InterPro" id="IPR043519">
    <property type="entry name" value="NT_sf"/>
</dbReference>
<feature type="non-terminal residue" evidence="1">
    <location>
        <position position="1"/>
    </location>
</feature>
<comment type="caution">
    <text evidence="1">The sequence shown here is derived from an EMBL/GenBank/DDBJ whole genome shotgun (WGS) entry which is preliminary data.</text>
</comment>
<dbReference type="SUPFAM" id="SSF81301">
    <property type="entry name" value="Nucleotidyltransferase"/>
    <property type="match status" value="1"/>
</dbReference>
<evidence type="ECO:0000313" key="2">
    <source>
        <dbReference type="Proteomes" id="UP001642484"/>
    </source>
</evidence>
<gene>
    <name evidence="1" type="ORF">CCMP2556_LOCUS7915</name>
</gene>
<proteinExistence type="predicted"/>
<evidence type="ECO:0000313" key="1">
    <source>
        <dbReference type="EMBL" id="CAK9005036.1"/>
    </source>
</evidence>
<protein>
    <submittedName>
        <fullName evidence="1">Uncharacterized protein</fullName>
    </submittedName>
</protein>
<accession>A0ABP0ISQ7</accession>
<keyword evidence="2" id="KW-1185">Reference proteome</keyword>
<reference evidence="1 2" key="1">
    <citation type="submission" date="2024-02" db="EMBL/GenBank/DDBJ databases">
        <authorList>
            <person name="Chen Y."/>
            <person name="Shah S."/>
            <person name="Dougan E. K."/>
            <person name="Thang M."/>
            <person name="Chan C."/>
        </authorList>
    </citation>
    <scope>NUCLEOTIDE SEQUENCE [LARGE SCALE GENOMIC DNA]</scope>
</reference>
<dbReference type="Proteomes" id="UP001642484">
    <property type="component" value="Unassembled WGS sequence"/>
</dbReference>
<sequence length="65" mass="7157">ETMIAKGENNEDLYQPAEWRAAREKVLRNVKEVCETVCPVVREVGSAARGTDLPCSDIGKSCETC</sequence>
<name>A0ABP0ISQ7_9DINO</name>
<dbReference type="EMBL" id="CAXAMN010003528">
    <property type="protein sequence ID" value="CAK9005036.1"/>
    <property type="molecule type" value="Genomic_DNA"/>
</dbReference>
<organism evidence="1 2">
    <name type="scientific">Durusdinium trenchii</name>
    <dbReference type="NCBI Taxonomy" id="1381693"/>
    <lineage>
        <taxon>Eukaryota</taxon>
        <taxon>Sar</taxon>
        <taxon>Alveolata</taxon>
        <taxon>Dinophyceae</taxon>
        <taxon>Suessiales</taxon>
        <taxon>Symbiodiniaceae</taxon>
        <taxon>Durusdinium</taxon>
    </lineage>
</organism>